<gene>
    <name evidence="2" type="ORF">FC15_GL001525</name>
</gene>
<dbReference type="AlphaFoldDB" id="A0A0R1VW50"/>
<feature type="region of interest" description="Disordered" evidence="1">
    <location>
        <begin position="26"/>
        <end position="72"/>
    </location>
</feature>
<reference evidence="2 3" key="1">
    <citation type="journal article" date="2015" name="Genome Announc.">
        <title>Expanding the biotechnology potential of lactobacilli through comparative genomics of 213 strains and associated genera.</title>
        <authorList>
            <person name="Sun Z."/>
            <person name="Harris H.M."/>
            <person name="McCann A."/>
            <person name="Guo C."/>
            <person name="Argimon S."/>
            <person name="Zhang W."/>
            <person name="Yang X."/>
            <person name="Jeffery I.B."/>
            <person name="Cooney J.C."/>
            <person name="Kagawa T.F."/>
            <person name="Liu W."/>
            <person name="Song Y."/>
            <person name="Salvetti E."/>
            <person name="Wrobel A."/>
            <person name="Rasinkangas P."/>
            <person name="Parkhill J."/>
            <person name="Rea M.C."/>
            <person name="O'Sullivan O."/>
            <person name="Ritari J."/>
            <person name="Douillard F.P."/>
            <person name="Paul Ross R."/>
            <person name="Yang R."/>
            <person name="Briner A.E."/>
            <person name="Felis G.E."/>
            <person name="de Vos W.M."/>
            <person name="Barrangou R."/>
            <person name="Klaenhammer T.R."/>
            <person name="Caufield P.W."/>
            <person name="Cui Y."/>
            <person name="Zhang H."/>
            <person name="O'Toole P.W."/>
        </authorList>
    </citation>
    <scope>NUCLEOTIDE SEQUENCE [LARGE SCALE GENOMIC DNA]</scope>
    <source>
        <strain evidence="2 3">DSM 17758</strain>
    </source>
</reference>
<evidence type="ECO:0000313" key="3">
    <source>
        <dbReference type="Proteomes" id="UP000051315"/>
    </source>
</evidence>
<evidence type="ECO:0000313" key="2">
    <source>
        <dbReference type="EMBL" id="KRM09953.1"/>
    </source>
</evidence>
<dbReference type="EMBL" id="AZFX01000041">
    <property type="protein sequence ID" value="KRM09953.1"/>
    <property type="molecule type" value="Genomic_DNA"/>
</dbReference>
<dbReference type="PATRIC" id="fig|1423735.3.peg.1576"/>
<sequence>MRKGWGVLFAGVLLLSGCGDDQVKVTETPTNQEALQTSQQRAKSKQASTDRASSTTGTAQKSRDAKETVTATRWNATKRWQLVKFMHAWQQRMGADLRGNL</sequence>
<evidence type="ECO:0008006" key="4">
    <source>
        <dbReference type="Google" id="ProtNLM"/>
    </source>
</evidence>
<proteinExistence type="predicted"/>
<protein>
    <recommendedName>
        <fullName evidence="4">DUF4767 domain-containing protein</fullName>
    </recommendedName>
</protein>
<dbReference type="RefSeq" id="WP_057784992.1">
    <property type="nucleotide sequence ID" value="NZ_AZFX01000041.1"/>
</dbReference>
<dbReference type="STRING" id="1423735.FC15_GL001525"/>
<feature type="compositionally biased region" description="Polar residues" evidence="1">
    <location>
        <begin position="26"/>
        <end position="60"/>
    </location>
</feature>
<name>A0A0R1VW50_9LACO</name>
<comment type="caution">
    <text evidence="2">The sequence shown here is derived from an EMBL/GenBank/DDBJ whole genome shotgun (WGS) entry which is preliminary data.</text>
</comment>
<accession>A0A0R1VW50</accession>
<keyword evidence="3" id="KW-1185">Reference proteome</keyword>
<dbReference type="PROSITE" id="PS51257">
    <property type="entry name" value="PROKAR_LIPOPROTEIN"/>
    <property type="match status" value="1"/>
</dbReference>
<organism evidence="2 3">
    <name type="scientific">Lapidilactobacillus concavus DSM 17758</name>
    <dbReference type="NCBI Taxonomy" id="1423735"/>
    <lineage>
        <taxon>Bacteria</taxon>
        <taxon>Bacillati</taxon>
        <taxon>Bacillota</taxon>
        <taxon>Bacilli</taxon>
        <taxon>Lactobacillales</taxon>
        <taxon>Lactobacillaceae</taxon>
        <taxon>Lapidilactobacillus</taxon>
    </lineage>
</organism>
<dbReference type="Proteomes" id="UP000051315">
    <property type="component" value="Unassembled WGS sequence"/>
</dbReference>
<evidence type="ECO:0000256" key="1">
    <source>
        <dbReference type="SAM" id="MobiDB-lite"/>
    </source>
</evidence>